<dbReference type="PROSITE" id="PS51837">
    <property type="entry name" value="LITAF"/>
    <property type="match status" value="1"/>
</dbReference>
<comment type="subcellular location">
    <subcellularLocation>
        <location evidence="2">Endosome membrane</location>
        <topology evidence="2">Peripheral membrane protein</topology>
    </subcellularLocation>
    <subcellularLocation>
        <location evidence="1">Late endosome membrane</location>
    </subcellularLocation>
    <subcellularLocation>
        <location evidence="3">Lysosome membrane</location>
        <topology evidence="3">Peripheral membrane protein</topology>
        <orientation evidence="3">Cytoplasmic side</orientation>
    </subcellularLocation>
</comment>
<keyword evidence="5" id="KW-0479">Metal-binding</keyword>
<organism evidence="11 12">
    <name type="scientific">Taenia crassiceps</name>
    <dbReference type="NCBI Taxonomy" id="6207"/>
    <lineage>
        <taxon>Eukaryota</taxon>
        <taxon>Metazoa</taxon>
        <taxon>Spiralia</taxon>
        <taxon>Lophotrochozoa</taxon>
        <taxon>Platyhelminthes</taxon>
        <taxon>Cestoda</taxon>
        <taxon>Eucestoda</taxon>
        <taxon>Cyclophyllidea</taxon>
        <taxon>Taeniidae</taxon>
        <taxon>Taenia</taxon>
    </lineage>
</organism>
<accession>A0ABR4QCZ2</accession>
<evidence type="ECO:0000313" key="11">
    <source>
        <dbReference type="EMBL" id="KAL5107613.1"/>
    </source>
</evidence>
<keyword evidence="9" id="KW-1133">Transmembrane helix</keyword>
<keyword evidence="7 9" id="KW-0472">Membrane</keyword>
<evidence type="ECO:0000256" key="8">
    <source>
        <dbReference type="SAM" id="MobiDB-lite"/>
    </source>
</evidence>
<evidence type="ECO:0000259" key="10">
    <source>
        <dbReference type="PROSITE" id="PS51837"/>
    </source>
</evidence>
<dbReference type="PANTHER" id="PTHR23292:SF6">
    <property type="entry name" value="FI16602P1-RELATED"/>
    <property type="match status" value="1"/>
</dbReference>
<evidence type="ECO:0000256" key="1">
    <source>
        <dbReference type="ARBA" id="ARBA00004414"/>
    </source>
</evidence>
<sequence>MSAPALPDKGVLPTAPPPYSEVAPPCVGTAPPVGNYPSGYPQPPAYPTGPGYPPQPPQPPQSGFCPPQGPYTEQPTTVVYTSDALGSGPSRFFCPSCRREVLTNVTYESGLLTWILAILICFLGGPLFCCLIPFCCPPCKDVEHLCPVCGRFLGSYQRF</sequence>
<dbReference type="Proteomes" id="UP001651158">
    <property type="component" value="Unassembled WGS sequence"/>
</dbReference>
<comment type="similarity">
    <text evidence="4">Belongs to the CDIP1/LITAF family.</text>
</comment>
<feature type="transmembrane region" description="Helical" evidence="9">
    <location>
        <begin position="111"/>
        <end position="134"/>
    </location>
</feature>
<evidence type="ECO:0000256" key="6">
    <source>
        <dbReference type="ARBA" id="ARBA00022833"/>
    </source>
</evidence>
<reference evidence="11 12" key="1">
    <citation type="journal article" date="2022" name="Front. Cell. Infect. Microbiol.">
        <title>The Genomes of Two Strains of Taenia crassiceps the Animal Model for the Study of Human Cysticercosis.</title>
        <authorList>
            <person name="Bobes R.J."/>
            <person name="Estrada K."/>
            <person name="Rios-Valencia D.G."/>
            <person name="Calderon-Gallegos A."/>
            <person name="de la Torre P."/>
            <person name="Carrero J.C."/>
            <person name="Sanchez-Flores A."/>
            <person name="Laclette J.P."/>
        </authorList>
    </citation>
    <scope>NUCLEOTIDE SEQUENCE [LARGE SCALE GENOMIC DNA]</scope>
    <source>
        <strain evidence="11">WFUcys</strain>
    </source>
</reference>
<evidence type="ECO:0000313" key="12">
    <source>
        <dbReference type="Proteomes" id="UP001651158"/>
    </source>
</evidence>
<protein>
    <recommendedName>
        <fullName evidence="10">LITAF domain-containing protein</fullName>
    </recommendedName>
</protein>
<evidence type="ECO:0000256" key="3">
    <source>
        <dbReference type="ARBA" id="ARBA00004630"/>
    </source>
</evidence>
<dbReference type="PANTHER" id="PTHR23292">
    <property type="entry name" value="LIPOPOLYSACCHARIDE-INDUCED TUMOR NECROSIS FACTOR-ALPHA FACTOR"/>
    <property type="match status" value="1"/>
</dbReference>
<evidence type="ECO:0000256" key="7">
    <source>
        <dbReference type="ARBA" id="ARBA00023136"/>
    </source>
</evidence>
<keyword evidence="6" id="KW-0862">Zinc</keyword>
<feature type="compositionally biased region" description="Pro residues" evidence="8">
    <location>
        <begin position="40"/>
        <end position="60"/>
    </location>
</feature>
<evidence type="ECO:0000256" key="4">
    <source>
        <dbReference type="ARBA" id="ARBA00005975"/>
    </source>
</evidence>
<feature type="domain" description="LITAF" evidence="10">
    <location>
        <begin position="74"/>
        <end position="158"/>
    </location>
</feature>
<feature type="region of interest" description="Disordered" evidence="8">
    <location>
        <begin position="1"/>
        <end position="74"/>
    </location>
</feature>
<comment type="caution">
    <text evidence="11">The sequence shown here is derived from an EMBL/GenBank/DDBJ whole genome shotgun (WGS) entry which is preliminary data.</text>
</comment>
<dbReference type="EMBL" id="JAKROA010000004">
    <property type="protein sequence ID" value="KAL5107613.1"/>
    <property type="molecule type" value="Genomic_DNA"/>
</dbReference>
<evidence type="ECO:0000256" key="9">
    <source>
        <dbReference type="SAM" id="Phobius"/>
    </source>
</evidence>
<proteinExistence type="inferred from homology"/>
<dbReference type="InterPro" id="IPR006629">
    <property type="entry name" value="LITAF"/>
</dbReference>
<evidence type="ECO:0000256" key="2">
    <source>
        <dbReference type="ARBA" id="ARBA00004481"/>
    </source>
</evidence>
<keyword evidence="12" id="KW-1185">Reference proteome</keyword>
<dbReference type="SMART" id="SM00714">
    <property type="entry name" value="LITAF"/>
    <property type="match status" value="1"/>
</dbReference>
<evidence type="ECO:0000256" key="5">
    <source>
        <dbReference type="ARBA" id="ARBA00022723"/>
    </source>
</evidence>
<dbReference type="InterPro" id="IPR037519">
    <property type="entry name" value="LITAF_fam"/>
</dbReference>
<keyword evidence="9" id="KW-0812">Transmembrane</keyword>
<name>A0ABR4QCZ2_9CEST</name>
<gene>
    <name evidence="11" type="ORF">TcWFU_004111</name>
</gene>
<dbReference type="Pfam" id="PF10601">
    <property type="entry name" value="zf-LITAF-like"/>
    <property type="match status" value="1"/>
</dbReference>